<dbReference type="HOGENOM" id="CLU_016705_0_0_1"/>
<dbReference type="GO" id="GO:0051293">
    <property type="term" value="P:establishment of spindle localization"/>
    <property type="evidence" value="ECO:0007669"/>
    <property type="project" value="EnsemblFungi"/>
</dbReference>
<dbReference type="InParanoid" id="G8ZY67"/>
<dbReference type="RefSeq" id="XP_003683045.1">
    <property type="nucleotide sequence ID" value="XM_003682997.1"/>
</dbReference>
<keyword evidence="2" id="KW-1185">Reference proteome</keyword>
<dbReference type="EMBL" id="HE616748">
    <property type="protein sequence ID" value="CCE93834.1"/>
    <property type="molecule type" value="Genomic_DNA"/>
</dbReference>
<sequence>MSDLDDSVHPGQLVSASLLEIERISLALENTTSLTSAGHDQIHDLSKQLKSIEQNLPLVFTLDVPKDRINQQLLLLRDSKSIFPTITRTGKKIESALCHLLDILEQGISTLDGDQDFDTLFDLIENCTQMAVRMEAWTRSRKSILDVSLEFGEILVDHIEALESVIEKNIELCFEIQEERFSSPVRHTPSFTLKQLVGLLSSNSENSEVKVPIFSNMEEALCRKFLTLKRSVPPIEKSLKEILPERIAEFGNRNVSNMEFMSSLLQDRAKNLSTKFRFMVSEIRELKSELIDKRWTTLFRNLNHELSSILEEVQMLQHKIANNDYSYSREIDQKFTKQLQKKTKTITKTFNVIYRALEFSLLEAEVASETNTLAQKWLDIRPVSDKLLSDSRCDEADIQSLTQQLRDLKVKSSTPSADGPGPQRNNFGALLMKKMNIKPVIIKGTPQSAVKVNPFYEKSPTKERNMPTEGLILKTAPLLPYSSQHSSAEDIFEAFETSSSPTSRSMESLESEKFQHYASRGSRIPTLPNTTLSLATIVTPRSKLTQLWTPYPTEGQFLHQPTPRAVLLSSGMM</sequence>
<organism evidence="1 2">
    <name type="scientific">Torulaspora delbrueckii</name>
    <name type="common">Yeast</name>
    <name type="synonym">Candida colliculosa</name>
    <dbReference type="NCBI Taxonomy" id="4950"/>
    <lineage>
        <taxon>Eukaryota</taxon>
        <taxon>Fungi</taxon>
        <taxon>Dikarya</taxon>
        <taxon>Ascomycota</taxon>
        <taxon>Saccharomycotina</taxon>
        <taxon>Saccharomycetes</taxon>
        <taxon>Saccharomycetales</taxon>
        <taxon>Saccharomycetaceae</taxon>
        <taxon>Torulaspora</taxon>
    </lineage>
</organism>
<dbReference type="GO" id="GO:0005938">
    <property type="term" value="C:cell cortex"/>
    <property type="evidence" value="ECO:0007669"/>
    <property type="project" value="EnsemblFungi"/>
</dbReference>
<dbReference type="AlphaFoldDB" id="G8ZY67"/>
<dbReference type="FunCoup" id="G8ZY67">
    <property type="interactions" value="60"/>
</dbReference>
<gene>
    <name evidence="1" type="primary">TDEL0G04670</name>
    <name evidence="1" type="ORF">TDEL_0G04670</name>
</gene>
<proteinExistence type="predicted"/>
<protein>
    <recommendedName>
        <fullName evidence="3">Karyogamy protein</fullName>
    </recommendedName>
</protein>
<dbReference type="Proteomes" id="UP000005627">
    <property type="component" value="Chromosome 7"/>
</dbReference>
<dbReference type="PANTHER" id="PTHR37271:SF1">
    <property type="entry name" value="KARYOGAMY PROTEIN KAR9"/>
    <property type="match status" value="1"/>
</dbReference>
<dbReference type="KEGG" id="tdl:TDEL_0G04670"/>
<dbReference type="GO" id="GO:0005634">
    <property type="term" value="C:nucleus"/>
    <property type="evidence" value="ECO:0007669"/>
    <property type="project" value="EnsemblFungi"/>
</dbReference>
<dbReference type="GO" id="GO:0043332">
    <property type="term" value="C:mating projection tip"/>
    <property type="evidence" value="ECO:0007669"/>
    <property type="project" value="EnsemblFungi"/>
</dbReference>
<dbReference type="STRING" id="1076872.G8ZY67"/>
<dbReference type="GO" id="GO:0031578">
    <property type="term" value="P:mitotic spindle orientation checkpoint signaling"/>
    <property type="evidence" value="ECO:0007669"/>
    <property type="project" value="EnsemblFungi"/>
</dbReference>
<evidence type="ECO:0008006" key="3">
    <source>
        <dbReference type="Google" id="ProtNLM"/>
    </source>
</evidence>
<evidence type="ECO:0000313" key="1">
    <source>
        <dbReference type="EMBL" id="CCE93834.1"/>
    </source>
</evidence>
<accession>G8ZY67</accession>
<name>G8ZY67_TORDE</name>
<dbReference type="GO" id="GO:0030473">
    <property type="term" value="P:nuclear migration along microtubule"/>
    <property type="evidence" value="ECO:0007669"/>
    <property type="project" value="EnsemblFungi"/>
</dbReference>
<dbReference type="GO" id="GO:0005816">
    <property type="term" value="C:spindle pole body"/>
    <property type="evidence" value="ECO:0007669"/>
    <property type="project" value="EnsemblFungi"/>
</dbReference>
<reference evidence="1 2" key="1">
    <citation type="journal article" date="2011" name="Proc. Natl. Acad. Sci. U.S.A.">
        <title>Evolutionary erosion of yeast sex chromosomes by mating-type switching accidents.</title>
        <authorList>
            <person name="Gordon J.L."/>
            <person name="Armisen D."/>
            <person name="Proux-Wera E."/>
            <person name="Oheigeartaigh S.S."/>
            <person name="Byrne K.P."/>
            <person name="Wolfe K.H."/>
        </authorList>
    </citation>
    <scope>NUCLEOTIDE SEQUENCE [LARGE SCALE GENOMIC DNA]</scope>
    <source>
        <strain evidence="2">ATCC 10662 / CBS 1146 / NBRC 0425 / NCYC 2629 / NRRL Y-866</strain>
    </source>
</reference>
<dbReference type="GO" id="GO:0005881">
    <property type="term" value="C:cytoplasmic microtubule"/>
    <property type="evidence" value="ECO:0007669"/>
    <property type="project" value="EnsemblFungi"/>
</dbReference>
<dbReference type="Pfam" id="PF08580">
    <property type="entry name" value="KAR9"/>
    <property type="match status" value="1"/>
</dbReference>
<dbReference type="GeneID" id="11505286"/>
<dbReference type="PANTHER" id="PTHR37271">
    <property type="entry name" value="KARYOGAMY PROTEIN KAR9"/>
    <property type="match status" value="1"/>
</dbReference>
<dbReference type="OrthoDB" id="5559380at2759"/>
<dbReference type="eggNOG" id="ENOG502QRQ1">
    <property type="taxonomic scope" value="Eukaryota"/>
</dbReference>
<dbReference type="InterPro" id="IPR013889">
    <property type="entry name" value="Karyogamy_KAR9"/>
</dbReference>
<dbReference type="GO" id="GO:0000776">
    <property type="term" value="C:kinetochore"/>
    <property type="evidence" value="ECO:0007669"/>
    <property type="project" value="EnsemblFungi"/>
</dbReference>
<evidence type="ECO:0000313" key="2">
    <source>
        <dbReference type="Proteomes" id="UP000005627"/>
    </source>
</evidence>